<organism evidence="1 2">
    <name type="scientific">Gordonia phage VanLee</name>
    <dbReference type="NCBI Taxonomy" id="2845816"/>
    <lineage>
        <taxon>Viruses</taxon>
        <taxon>Duplodnaviria</taxon>
        <taxon>Heunggongvirae</taxon>
        <taxon>Uroviricota</taxon>
        <taxon>Caudoviricetes</taxon>
        <taxon>Kruegerviridae</taxon>
        <taxon>Vanleevirus</taxon>
        <taxon>Vanleevirus vanlee</taxon>
    </lineage>
</organism>
<accession>A0A8F2IF78</accession>
<evidence type="ECO:0000313" key="2">
    <source>
        <dbReference type="Proteomes" id="UP000683422"/>
    </source>
</evidence>
<evidence type="ECO:0000313" key="1">
    <source>
        <dbReference type="EMBL" id="QWS68191.1"/>
    </source>
</evidence>
<name>A0A8F2IF78_9CAUD</name>
<dbReference type="GeneID" id="80020486"/>
<proteinExistence type="predicted"/>
<keyword evidence="2" id="KW-1185">Reference proteome</keyword>
<dbReference type="RefSeq" id="YP_010755815.1">
    <property type="nucleotide sequence ID" value="NC_073474.1"/>
</dbReference>
<gene>
    <name evidence="1" type="primary">74</name>
    <name evidence="1" type="ORF">SEA_VANLEE_74</name>
</gene>
<sequence>MGALDASKAVLWARDLPDNAIEFELARFTALEIDVLREAAKEDSTLAEQAQVGECALVLAILREELRRRSEARLHRFVRLLERRL</sequence>
<dbReference type="EMBL" id="MZ028627">
    <property type="protein sequence ID" value="QWS68191.1"/>
    <property type="molecule type" value="Genomic_DNA"/>
</dbReference>
<dbReference type="Proteomes" id="UP000683422">
    <property type="component" value="Segment"/>
</dbReference>
<dbReference type="KEGG" id="vg:80020486"/>
<reference evidence="1" key="1">
    <citation type="submission" date="2021-04" db="EMBL/GenBank/DDBJ databases">
        <authorList>
            <person name="Barnhill K.B."/>
            <person name="Biggs A.M."/>
            <person name="Bland J."/>
            <person name="Choudhary H.M."/>
            <person name="Crogan R.E."/>
            <person name="Finocchiaro A.B."/>
            <person name="Franco V."/>
            <person name="Fuller T.A."/>
            <person name="Hanwacker C.G."/>
            <person name="Howard Z.E."/>
            <person name="Iqbal M."/>
            <person name="Mathew A.M."/>
            <person name="Miller S."/>
            <person name="Padhye S."/>
            <person name="Rainey E."/>
            <person name="Rodriguez A."/>
            <person name="Stewart E."/>
            <person name="Otero L.A."/>
            <person name="Chase M.A."/>
            <person name="Pollenz R.S."/>
            <person name="Garlena R.A."/>
            <person name="Russell D.A."/>
            <person name="Jacobs-Sera D."/>
            <person name="Hatfull G.F."/>
        </authorList>
    </citation>
    <scope>NUCLEOTIDE SEQUENCE</scope>
</reference>
<protein>
    <submittedName>
        <fullName evidence="1">Uncharacterized protein</fullName>
    </submittedName>
</protein>